<feature type="chain" id="PRO_5032945501" evidence="1">
    <location>
        <begin position="21"/>
        <end position="66"/>
    </location>
</feature>
<dbReference type="Pfam" id="PF15054">
    <property type="entry name" value="DUF4535"/>
    <property type="match status" value="1"/>
</dbReference>
<name>A0A834TRQ2_9FABA</name>
<accession>A0A834TRQ2</accession>
<reference evidence="2" key="1">
    <citation type="submission" date="2020-09" db="EMBL/GenBank/DDBJ databases">
        <title>Genome-Enabled Discovery of Anthraquinone Biosynthesis in Senna tora.</title>
        <authorList>
            <person name="Kang S.-H."/>
            <person name="Pandey R.P."/>
            <person name="Lee C.-M."/>
            <person name="Sim J.-S."/>
            <person name="Jeong J.-T."/>
            <person name="Choi B.-S."/>
            <person name="Jung M."/>
            <person name="Ginzburg D."/>
            <person name="Zhao K."/>
            <person name="Won S.Y."/>
            <person name="Oh T.-J."/>
            <person name="Yu Y."/>
            <person name="Kim N.-H."/>
            <person name="Lee O.R."/>
            <person name="Lee T.-H."/>
            <person name="Bashyal P."/>
            <person name="Kim T.-S."/>
            <person name="Lee W.-H."/>
            <person name="Kawkins C."/>
            <person name="Kim C.-K."/>
            <person name="Kim J.S."/>
            <person name="Ahn B.O."/>
            <person name="Rhee S.Y."/>
            <person name="Sohng J.K."/>
        </authorList>
    </citation>
    <scope>NUCLEOTIDE SEQUENCE</scope>
    <source>
        <tissue evidence="2">Leaf</tissue>
    </source>
</reference>
<evidence type="ECO:0000313" key="3">
    <source>
        <dbReference type="Proteomes" id="UP000634136"/>
    </source>
</evidence>
<feature type="signal peptide" evidence="1">
    <location>
        <begin position="1"/>
        <end position="20"/>
    </location>
</feature>
<organism evidence="2 3">
    <name type="scientific">Senna tora</name>
    <dbReference type="NCBI Taxonomy" id="362788"/>
    <lineage>
        <taxon>Eukaryota</taxon>
        <taxon>Viridiplantae</taxon>
        <taxon>Streptophyta</taxon>
        <taxon>Embryophyta</taxon>
        <taxon>Tracheophyta</taxon>
        <taxon>Spermatophyta</taxon>
        <taxon>Magnoliopsida</taxon>
        <taxon>eudicotyledons</taxon>
        <taxon>Gunneridae</taxon>
        <taxon>Pentapetalae</taxon>
        <taxon>rosids</taxon>
        <taxon>fabids</taxon>
        <taxon>Fabales</taxon>
        <taxon>Fabaceae</taxon>
        <taxon>Caesalpinioideae</taxon>
        <taxon>Cassia clade</taxon>
        <taxon>Senna</taxon>
    </lineage>
</organism>
<dbReference type="OrthoDB" id="1270322at2759"/>
<keyword evidence="3" id="KW-1185">Reference proteome</keyword>
<proteinExistence type="predicted"/>
<evidence type="ECO:0000313" key="2">
    <source>
        <dbReference type="EMBL" id="KAF7825340.1"/>
    </source>
</evidence>
<dbReference type="EMBL" id="JAAIUW010000006">
    <property type="protein sequence ID" value="KAF7825340.1"/>
    <property type="molecule type" value="Genomic_DNA"/>
</dbReference>
<dbReference type="Proteomes" id="UP000634136">
    <property type="component" value="Unassembled WGS sequence"/>
</dbReference>
<dbReference type="PANTHER" id="PTHR33528">
    <property type="entry name" value="OS07G0239500 PROTEIN"/>
    <property type="match status" value="1"/>
</dbReference>
<sequence>MGLIRFSFTFTLGAIAGIYAAQNYRVPNVGDLARSYLRDAETLEQNYRYPEKEKKVPRENETDFSK</sequence>
<comment type="caution">
    <text evidence="2">The sequence shown here is derived from an EMBL/GenBank/DDBJ whole genome shotgun (WGS) entry which is preliminary data.</text>
</comment>
<keyword evidence="1" id="KW-0732">Signal</keyword>
<dbReference type="InterPro" id="IPR027854">
    <property type="entry name" value="STMP1"/>
</dbReference>
<protein>
    <submittedName>
        <fullName evidence="2">Uncharacterized protein</fullName>
    </submittedName>
</protein>
<dbReference type="AlphaFoldDB" id="A0A834TRQ2"/>
<dbReference type="PANTHER" id="PTHR33528:SF14">
    <property type="entry name" value="SOLUTE CARRIER FAMILY 35 MEMBER A4"/>
    <property type="match status" value="1"/>
</dbReference>
<evidence type="ECO:0000256" key="1">
    <source>
        <dbReference type="SAM" id="SignalP"/>
    </source>
</evidence>
<gene>
    <name evidence="2" type="ORF">G2W53_016504</name>
</gene>